<accession>A0A3B0FJA9</accession>
<keyword evidence="1" id="KW-0812">Transmembrane</keyword>
<sequence>MGGVLAGFPQQQRLVAVHHRLPGAGLLGGRGGLVFMLLGLVTGHASIVVRQALAGAQERWQKKVSGHP</sequence>
<evidence type="ECO:0000313" key="2">
    <source>
        <dbReference type="EMBL" id="RKO19778.1"/>
    </source>
</evidence>
<organism evidence="2 3">
    <name type="scientific">Pseudarthrobacter phenanthrenivorans</name>
    <name type="common">Arthrobacter phenanthrenivorans</name>
    <dbReference type="NCBI Taxonomy" id="361575"/>
    <lineage>
        <taxon>Bacteria</taxon>
        <taxon>Bacillati</taxon>
        <taxon>Actinomycetota</taxon>
        <taxon>Actinomycetes</taxon>
        <taxon>Micrococcales</taxon>
        <taxon>Micrococcaceae</taxon>
        <taxon>Pseudarthrobacter</taxon>
    </lineage>
</organism>
<comment type="caution">
    <text evidence="2">The sequence shown here is derived from an EMBL/GenBank/DDBJ whole genome shotgun (WGS) entry which is preliminary data.</text>
</comment>
<reference evidence="2 3" key="1">
    <citation type="submission" date="2018-10" db="EMBL/GenBank/DDBJ databases">
        <title>Genome-guide identification and characterization of bacteria that degrade polycyclic aromatic hydrocarbons and resist hexavalent chromium simultaneously.</title>
        <authorList>
            <person name="Feng H."/>
        </authorList>
    </citation>
    <scope>NUCLEOTIDE SEQUENCE [LARGE SCALE GENOMIC DNA]</scope>
    <source>
        <strain evidence="2 3">J015</strain>
    </source>
</reference>
<feature type="transmembrane region" description="Helical" evidence="1">
    <location>
        <begin position="33"/>
        <end position="53"/>
    </location>
</feature>
<name>A0A3B0FJA9_PSEPS</name>
<dbReference type="AlphaFoldDB" id="A0A3B0FJA9"/>
<dbReference type="EMBL" id="RBNH01000032">
    <property type="protein sequence ID" value="RKO19778.1"/>
    <property type="molecule type" value="Genomic_DNA"/>
</dbReference>
<protein>
    <submittedName>
        <fullName evidence="2">Uncharacterized protein</fullName>
    </submittedName>
</protein>
<reference evidence="3" key="2">
    <citation type="submission" date="2018-10" db="EMBL/GenBank/DDBJ databases">
        <authorList>
            <person name="Wang Y."/>
            <person name="Wang J."/>
            <person name="Yang X."/>
            <person name="Wang Z."/>
            <person name="Huang Y."/>
        </authorList>
    </citation>
    <scope>NUCLEOTIDE SEQUENCE [LARGE SCALE GENOMIC DNA]</scope>
    <source>
        <strain evidence="3">J015</strain>
    </source>
</reference>
<evidence type="ECO:0000313" key="3">
    <source>
        <dbReference type="Proteomes" id="UP000273159"/>
    </source>
</evidence>
<keyword evidence="1" id="KW-1133">Transmembrane helix</keyword>
<proteinExistence type="predicted"/>
<gene>
    <name evidence="2" type="ORF">D7Z96_19935</name>
</gene>
<keyword evidence="1" id="KW-0472">Membrane</keyword>
<evidence type="ECO:0000256" key="1">
    <source>
        <dbReference type="SAM" id="Phobius"/>
    </source>
</evidence>
<dbReference type="Proteomes" id="UP000273159">
    <property type="component" value="Unassembled WGS sequence"/>
</dbReference>